<dbReference type="Gene3D" id="1.20.120.1490">
    <property type="match status" value="1"/>
</dbReference>
<dbReference type="PANTHER" id="PTHR32309">
    <property type="entry name" value="TYROSINE-PROTEIN KINASE"/>
    <property type="match status" value="1"/>
</dbReference>
<feature type="transmembrane region" description="Helical" evidence="1">
    <location>
        <begin position="483"/>
        <end position="504"/>
    </location>
</feature>
<keyword evidence="3" id="KW-1185">Reference proteome</keyword>
<organism evidence="2 3">
    <name type="scientific">Xanthobacter agilis</name>
    <dbReference type="NCBI Taxonomy" id="47492"/>
    <lineage>
        <taxon>Bacteria</taxon>
        <taxon>Pseudomonadati</taxon>
        <taxon>Pseudomonadota</taxon>
        <taxon>Alphaproteobacteria</taxon>
        <taxon>Hyphomicrobiales</taxon>
        <taxon>Xanthobacteraceae</taxon>
        <taxon>Xanthobacter</taxon>
    </lineage>
</organism>
<comment type="caution">
    <text evidence="2">The sequence shown here is derived from an EMBL/GenBank/DDBJ whole genome shotgun (WGS) entry which is preliminary data.</text>
</comment>
<keyword evidence="1" id="KW-0812">Transmembrane</keyword>
<gene>
    <name evidence="2" type="ORF">QOZ94_001242</name>
</gene>
<keyword evidence="1" id="KW-0472">Membrane</keyword>
<reference evidence="2 3" key="1">
    <citation type="submission" date="2023-07" db="EMBL/GenBank/DDBJ databases">
        <title>Genomic Encyclopedia of Type Strains, Phase IV (KMG-IV): sequencing the most valuable type-strain genomes for metagenomic binning, comparative biology and taxonomic classification.</title>
        <authorList>
            <person name="Goeker M."/>
        </authorList>
    </citation>
    <scope>NUCLEOTIDE SEQUENCE [LARGE SCALE GENOMIC DNA]</scope>
    <source>
        <strain evidence="2 3">DSM 3770</strain>
    </source>
</reference>
<dbReference type="EMBL" id="JAUSVY010000002">
    <property type="protein sequence ID" value="MDQ0504468.1"/>
    <property type="molecule type" value="Genomic_DNA"/>
</dbReference>
<evidence type="ECO:0000256" key="1">
    <source>
        <dbReference type="SAM" id="Phobius"/>
    </source>
</evidence>
<sequence length="512" mass="56477">MNSPVDMRHRSAAPIDVADLQGVPGEGALAARRRRPAAVVPLPGVSGAETPASLRRRRAAALRPAADEPRDFFGRPEDGGDAPRVRRIETVPATDPGQPPVRRGWRQRAASVKSIFNWLKVPGDDLPTEEEKASLLQRMAVREFWQSNIKLFNRLFLALPVIAAAGYLYLIAPDGYQVDAVLAIRNPSNNVALGGSMAGISAALASTGQPFAERAIDESYAVVNFIRSREAFNELEKSMNLSKRFTAGNIDWFHRLPQKSDYEQRYANFLAHTSVSYSDLEGQVTLTTDAYDPETAFQMARELARISERLVNQFNERSRSDTVRLARVQMTEAEDGLRSAMLAMTDLQIKNGMLDPTGEAASYNNIISSLREQVAVKRAELGSLMSNASPDSPRAVEIRNMLASLEAQIRIEQSRLTGRTDALAPLITKFKLLGIDIDLAQQKYNTAAAMVQSAMLQSEHQKLYVVNVVSPSPPMESTIPKRFLILLSVVALTFLAWLIARLILASIRDHSV</sequence>
<dbReference type="Proteomes" id="UP001241747">
    <property type="component" value="Unassembled WGS sequence"/>
</dbReference>
<dbReference type="PANTHER" id="PTHR32309:SF13">
    <property type="entry name" value="FERRIC ENTEROBACTIN TRANSPORT PROTEIN FEPE"/>
    <property type="match status" value="1"/>
</dbReference>
<feature type="transmembrane region" description="Helical" evidence="1">
    <location>
        <begin position="151"/>
        <end position="172"/>
    </location>
</feature>
<evidence type="ECO:0000313" key="2">
    <source>
        <dbReference type="EMBL" id="MDQ0504468.1"/>
    </source>
</evidence>
<name>A0ABU0LBF9_XANAG</name>
<keyword evidence="1" id="KW-1133">Transmembrane helix</keyword>
<evidence type="ECO:0000313" key="3">
    <source>
        <dbReference type="Proteomes" id="UP001241747"/>
    </source>
</evidence>
<dbReference type="InterPro" id="IPR050445">
    <property type="entry name" value="Bact_polysacc_biosynth/exp"/>
</dbReference>
<accession>A0ABU0LBF9</accession>
<protein>
    <submittedName>
        <fullName evidence="2">Capsular polysaccharide transport system permease protein</fullName>
    </submittedName>
</protein>
<proteinExistence type="predicted"/>
<dbReference type="RefSeq" id="WP_237345047.1">
    <property type="nucleotide sequence ID" value="NZ_JABWGX010000007.1"/>
</dbReference>